<accession>D9PEX8</accession>
<name>D9PEX8_9ZZZZ</name>
<organism evidence="1">
    <name type="scientific">sediment metagenome</name>
    <dbReference type="NCBI Taxonomy" id="749907"/>
    <lineage>
        <taxon>unclassified sequences</taxon>
        <taxon>metagenomes</taxon>
        <taxon>ecological metagenomes</taxon>
    </lineage>
</organism>
<sequence length="164" mass="18929">MIEEILKRECPSFTVANTGMIVKGTQELVDKVAYALLLLQTIPREFRREVDEHTRLITDSDKEHSYARMPSNIIHLAKRDLDAGHIWCAGEIAHESMHMHIFDEFLKEAASWTTDEQDEKICLDFQGACLEALGYMMHGKHVSREAFTAYQLGTRYWIENRLTG</sequence>
<proteinExistence type="predicted"/>
<evidence type="ECO:0000313" key="1">
    <source>
        <dbReference type="EMBL" id="EFK97914.1"/>
    </source>
</evidence>
<comment type="caution">
    <text evidence="1">The sequence shown here is derived from an EMBL/GenBank/DDBJ whole genome shotgun (WGS) entry which is preliminary data.</text>
</comment>
<reference evidence="1" key="1">
    <citation type="submission" date="2010-07" db="EMBL/GenBank/DDBJ databases">
        <authorList>
            <consortium name="CONSOLIDER consortium CSD2007-00005"/>
            <person name="Guazzaroni M.-E."/>
            <person name="Richter M."/>
            <person name="Garcia-Salamanca A."/>
            <person name="Yarza P."/>
            <person name="Ferrer M."/>
        </authorList>
    </citation>
    <scope>NUCLEOTIDE SEQUENCE</scope>
</reference>
<protein>
    <submittedName>
        <fullName evidence="1">Uncharacterized protein</fullName>
    </submittedName>
</protein>
<dbReference type="EMBL" id="ADZX01000003">
    <property type="protein sequence ID" value="EFK97914.1"/>
    <property type="molecule type" value="Genomic_DNA"/>
</dbReference>
<gene>
    <name evidence="1" type="ORF">LDC_0055</name>
</gene>
<dbReference type="AlphaFoldDB" id="D9PEX8"/>
<reference evidence="1" key="2">
    <citation type="journal article" date="2011" name="Microb. Ecol.">
        <title>Taxonomic and Functional Metagenomic Profiling of the Microbial Community in the Anoxic Sediment of a Sub-saline Shallow Lake (Laguna de Carrizo, Central Spain).</title>
        <authorList>
            <person name="Ferrer M."/>
            <person name="Guazzaroni M.E."/>
            <person name="Richter M."/>
            <person name="Garcia-Salamanca A."/>
            <person name="Yarza P."/>
            <person name="Suarez-Suarez A."/>
            <person name="Solano J."/>
            <person name="Alcaide M."/>
            <person name="van Dillewijn P."/>
            <person name="Molina-Henares M.A."/>
            <person name="Lopez-Cortes N."/>
            <person name="Al-Ramahi Y."/>
            <person name="Guerrero C."/>
            <person name="Acosta A."/>
            <person name="de Eugenio L.I."/>
            <person name="Martinez V."/>
            <person name="Marques S."/>
            <person name="Rojo F."/>
            <person name="Santero E."/>
            <person name="Genilloud O."/>
            <person name="Perez-Perez J."/>
            <person name="Rossello-Mora R."/>
            <person name="Ramos J.L."/>
        </authorList>
    </citation>
    <scope>NUCLEOTIDE SEQUENCE</scope>
</reference>